<evidence type="ECO:0008006" key="3">
    <source>
        <dbReference type="Google" id="ProtNLM"/>
    </source>
</evidence>
<dbReference type="Gene3D" id="3.40.390.10">
    <property type="entry name" value="Collagenase (Catalytic Domain)"/>
    <property type="match status" value="1"/>
</dbReference>
<dbReference type="Proteomes" id="UP000193144">
    <property type="component" value="Unassembled WGS sequence"/>
</dbReference>
<gene>
    <name evidence="1" type="ORF">BCR34DRAFT_601330</name>
</gene>
<organism evidence="1 2">
    <name type="scientific">Clohesyomyces aquaticus</name>
    <dbReference type="NCBI Taxonomy" id="1231657"/>
    <lineage>
        <taxon>Eukaryota</taxon>
        <taxon>Fungi</taxon>
        <taxon>Dikarya</taxon>
        <taxon>Ascomycota</taxon>
        <taxon>Pezizomycotina</taxon>
        <taxon>Dothideomycetes</taxon>
        <taxon>Pleosporomycetidae</taxon>
        <taxon>Pleosporales</taxon>
        <taxon>Lindgomycetaceae</taxon>
        <taxon>Clohesyomyces</taxon>
    </lineage>
</organism>
<protein>
    <recommendedName>
        <fullName evidence="3">Lysine-specific metallo-endopeptidase domain-containing protein</fullName>
    </recommendedName>
</protein>
<dbReference type="EMBL" id="MCFA01000060">
    <property type="protein sequence ID" value="ORY11551.1"/>
    <property type="molecule type" value="Genomic_DNA"/>
</dbReference>
<dbReference type="AlphaFoldDB" id="A0A1Y1ZMS3"/>
<accession>A0A1Y1ZMS3</accession>
<keyword evidence="2" id="KW-1185">Reference proteome</keyword>
<dbReference type="OrthoDB" id="4507347at2759"/>
<comment type="caution">
    <text evidence="1">The sequence shown here is derived from an EMBL/GenBank/DDBJ whole genome shotgun (WGS) entry which is preliminary data.</text>
</comment>
<evidence type="ECO:0000313" key="1">
    <source>
        <dbReference type="EMBL" id="ORY11551.1"/>
    </source>
</evidence>
<evidence type="ECO:0000313" key="2">
    <source>
        <dbReference type="Proteomes" id="UP000193144"/>
    </source>
</evidence>
<reference evidence="1 2" key="1">
    <citation type="submission" date="2016-07" db="EMBL/GenBank/DDBJ databases">
        <title>Pervasive Adenine N6-methylation of Active Genes in Fungi.</title>
        <authorList>
            <consortium name="DOE Joint Genome Institute"/>
            <person name="Mondo S.J."/>
            <person name="Dannebaum R.O."/>
            <person name="Kuo R.C."/>
            <person name="Labutti K."/>
            <person name="Haridas S."/>
            <person name="Kuo A."/>
            <person name="Salamov A."/>
            <person name="Ahrendt S.R."/>
            <person name="Lipzen A."/>
            <person name="Sullivan W."/>
            <person name="Andreopoulos W.B."/>
            <person name="Clum A."/>
            <person name="Lindquist E."/>
            <person name="Daum C."/>
            <person name="Ramamoorthy G.K."/>
            <person name="Gryganskyi A."/>
            <person name="Culley D."/>
            <person name="Magnuson J.K."/>
            <person name="James T.Y."/>
            <person name="O'Malley M.A."/>
            <person name="Stajich J.E."/>
            <person name="Spatafora J.W."/>
            <person name="Visel A."/>
            <person name="Grigoriev I.V."/>
        </authorList>
    </citation>
    <scope>NUCLEOTIDE SEQUENCE [LARGE SCALE GENOMIC DNA]</scope>
    <source>
        <strain evidence="1 2">CBS 115471</strain>
    </source>
</reference>
<proteinExistence type="predicted"/>
<sequence length="294" mass="33748">MADSALGHLNRAQYDSDAYNMIKWLFIAKPGQDPNDRTRISKVRDVFEKINANYRRETMANAGRNDVVIYCDDSRYKETGKRDRWGRPLYLDETTNQIVLYRKQVCHGNDEWYALAVTNNVQWENEDGTRRDLNTQIQICTWFLDYIKSPAFTTHDELLRSTIGRTVIKGAEKNWGFRGIDAFSLPDKVLLHEMTHGRAAWDRYYGEERVKGLADVRVPKVAGFPVLPLPAYGWQFARQLASFGKDVVGLHGWEFDAADHNADSLALFASACKLLDHTWSRRILQDGSIELIGV</sequence>
<name>A0A1Y1ZMS3_9PLEO</name>
<dbReference type="GO" id="GO:0008237">
    <property type="term" value="F:metallopeptidase activity"/>
    <property type="evidence" value="ECO:0007669"/>
    <property type="project" value="InterPro"/>
</dbReference>
<dbReference type="STRING" id="1231657.A0A1Y1ZMS3"/>
<dbReference type="InterPro" id="IPR024079">
    <property type="entry name" value="MetalloPept_cat_dom_sf"/>
</dbReference>